<evidence type="ECO:0000313" key="1">
    <source>
        <dbReference type="EMBL" id="KAJ7191000.1"/>
    </source>
</evidence>
<reference evidence="1" key="1">
    <citation type="submission" date="2023-03" db="EMBL/GenBank/DDBJ databases">
        <title>Massive genome expansion in bonnet fungi (Mycena s.s.) driven by repeated elements and novel gene families across ecological guilds.</title>
        <authorList>
            <consortium name="Lawrence Berkeley National Laboratory"/>
            <person name="Harder C.B."/>
            <person name="Miyauchi S."/>
            <person name="Viragh M."/>
            <person name="Kuo A."/>
            <person name="Thoen E."/>
            <person name="Andreopoulos B."/>
            <person name="Lu D."/>
            <person name="Skrede I."/>
            <person name="Drula E."/>
            <person name="Henrissat B."/>
            <person name="Morin E."/>
            <person name="Kohler A."/>
            <person name="Barry K."/>
            <person name="LaButti K."/>
            <person name="Morin E."/>
            <person name="Salamov A."/>
            <person name="Lipzen A."/>
            <person name="Mereny Z."/>
            <person name="Hegedus B."/>
            <person name="Baldrian P."/>
            <person name="Stursova M."/>
            <person name="Weitz H."/>
            <person name="Taylor A."/>
            <person name="Grigoriev I.V."/>
            <person name="Nagy L.G."/>
            <person name="Martin F."/>
            <person name="Kauserud H."/>
        </authorList>
    </citation>
    <scope>NUCLEOTIDE SEQUENCE</scope>
    <source>
        <strain evidence="1">9144</strain>
    </source>
</reference>
<accession>A0AAD6UR14</accession>
<dbReference type="Proteomes" id="UP001219525">
    <property type="component" value="Unassembled WGS sequence"/>
</dbReference>
<dbReference type="EMBL" id="JARJCW010000139">
    <property type="protein sequence ID" value="KAJ7191000.1"/>
    <property type="molecule type" value="Genomic_DNA"/>
</dbReference>
<dbReference type="AlphaFoldDB" id="A0AAD6UR14"/>
<organism evidence="1 2">
    <name type="scientific">Mycena pura</name>
    <dbReference type="NCBI Taxonomy" id="153505"/>
    <lineage>
        <taxon>Eukaryota</taxon>
        <taxon>Fungi</taxon>
        <taxon>Dikarya</taxon>
        <taxon>Basidiomycota</taxon>
        <taxon>Agaricomycotina</taxon>
        <taxon>Agaricomycetes</taxon>
        <taxon>Agaricomycetidae</taxon>
        <taxon>Agaricales</taxon>
        <taxon>Marasmiineae</taxon>
        <taxon>Mycenaceae</taxon>
        <taxon>Mycena</taxon>
    </lineage>
</organism>
<protein>
    <recommendedName>
        <fullName evidence="3">TFIIS N-terminal domain-containing protein</fullName>
    </recommendedName>
</protein>
<comment type="caution">
    <text evidence="1">The sequence shown here is derived from an EMBL/GenBank/DDBJ whole genome shotgun (WGS) entry which is preliminary data.</text>
</comment>
<evidence type="ECO:0000313" key="2">
    <source>
        <dbReference type="Proteomes" id="UP001219525"/>
    </source>
</evidence>
<sequence length="127" mass="14753">MNGALGQNVDISRLEEDAEFLKVREWRYTVQRTLLSSPVGKSLRTDVLDMPALDALFTTIEAYPDFAYIKLSKMHKVLRHVELLAEDKVPRDAEFHFRARAKALLDRWHHRVPEAAVEHDERSNVDK</sequence>
<gene>
    <name evidence="1" type="ORF">GGX14DRAFT_579347</name>
</gene>
<name>A0AAD6UR14_9AGAR</name>
<evidence type="ECO:0008006" key="3">
    <source>
        <dbReference type="Google" id="ProtNLM"/>
    </source>
</evidence>
<keyword evidence="2" id="KW-1185">Reference proteome</keyword>
<proteinExistence type="predicted"/>